<keyword evidence="4" id="KW-1185">Reference proteome</keyword>
<comment type="caution">
    <text evidence="3">The sequence shown here is derived from an EMBL/GenBank/DDBJ whole genome shotgun (WGS) entry which is preliminary data.</text>
</comment>
<evidence type="ECO:0000256" key="1">
    <source>
        <dbReference type="SAM" id="Coils"/>
    </source>
</evidence>
<accession>A0A498KXB9</accession>
<keyword evidence="1" id="KW-0175">Coiled coil</keyword>
<evidence type="ECO:0000256" key="2">
    <source>
        <dbReference type="SAM" id="MobiDB-lite"/>
    </source>
</evidence>
<feature type="compositionally biased region" description="Low complexity" evidence="2">
    <location>
        <begin position="38"/>
        <end position="47"/>
    </location>
</feature>
<dbReference type="EMBL" id="RDFA01000002">
    <property type="protein sequence ID" value="RXK50270.1"/>
    <property type="molecule type" value="Genomic_DNA"/>
</dbReference>
<dbReference type="AlphaFoldDB" id="A0A498KXB9"/>
<dbReference type="OrthoDB" id="238408at2157"/>
<gene>
    <name evidence="3" type="ORF">EAF64_06830</name>
</gene>
<feature type="region of interest" description="Disordered" evidence="2">
    <location>
        <begin position="1"/>
        <end position="50"/>
    </location>
</feature>
<sequence length="131" mass="14480">MTQLYVREMTSDTTHAAPGGSAEKRAEDGTPAAPPPALGARPAAGRFPRADTARLRATEREILRTRVALLERQVARKERELDAVIDRYEEILEAENPRTHVDDGAVEIEFESDEPETSVGARLRAALSRLF</sequence>
<feature type="coiled-coil region" evidence="1">
    <location>
        <begin position="60"/>
        <end position="94"/>
    </location>
</feature>
<evidence type="ECO:0000313" key="3">
    <source>
        <dbReference type="EMBL" id="RXK50270.1"/>
    </source>
</evidence>
<proteinExistence type="predicted"/>
<evidence type="ECO:0000313" key="4">
    <source>
        <dbReference type="Proteomes" id="UP000289691"/>
    </source>
</evidence>
<dbReference type="RefSeq" id="WP_129068231.1">
    <property type="nucleotide sequence ID" value="NZ_RDFA01000002.1"/>
</dbReference>
<name>A0A498KXB9_9EURY</name>
<organism evidence="3 4">
    <name type="scientific">Halorientalis pallida</name>
    <dbReference type="NCBI Taxonomy" id="2479928"/>
    <lineage>
        <taxon>Archaea</taxon>
        <taxon>Methanobacteriati</taxon>
        <taxon>Methanobacteriota</taxon>
        <taxon>Stenosarchaea group</taxon>
        <taxon>Halobacteria</taxon>
        <taxon>Halobacteriales</taxon>
        <taxon>Haloarculaceae</taxon>
        <taxon>Halorientalis</taxon>
    </lineage>
</organism>
<protein>
    <submittedName>
        <fullName evidence="3">Uncharacterized protein</fullName>
    </submittedName>
</protein>
<dbReference type="Proteomes" id="UP000289691">
    <property type="component" value="Unassembled WGS sequence"/>
</dbReference>
<reference evidence="3 4" key="1">
    <citation type="submission" date="2019-01" db="EMBL/GenBank/DDBJ databases">
        <title>Halorientalis sp. F13-25 a new haloarchaeum isolated from hypersaline water.</title>
        <authorList>
            <person name="Ana D.-V."/>
            <person name="Cristina S.-P."/>
            <person name="Antonio V."/>
        </authorList>
    </citation>
    <scope>NUCLEOTIDE SEQUENCE [LARGE SCALE GENOMIC DNA]</scope>
    <source>
        <strain evidence="3 4">F13-25</strain>
    </source>
</reference>